<dbReference type="Proteomes" id="UP001152320">
    <property type="component" value="Chromosome 21"/>
</dbReference>
<evidence type="ECO:0000313" key="1">
    <source>
        <dbReference type="EMBL" id="KAJ8021992.1"/>
    </source>
</evidence>
<accession>A0A9Q1BET4</accession>
<organism evidence="1 2">
    <name type="scientific">Holothuria leucospilota</name>
    <name type="common">Black long sea cucumber</name>
    <name type="synonym">Mertensiothuria leucospilota</name>
    <dbReference type="NCBI Taxonomy" id="206669"/>
    <lineage>
        <taxon>Eukaryota</taxon>
        <taxon>Metazoa</taxon>
        <taxon>Echinodermata</taxon>
        <taxon>Eleutherozoa</taxon>
        <taxon>Echinozoa</taxon>
        <taxon>Holothuroidea</taxon>
        <taxon>Aspidochirotacea</taxon>
        <taxon>Aspidochirotida</taxon>
        <taxon>Holothuriidae</taxon>
        <taxon>Holothuria</taxon>
    </lineage>
</organism>
<name>A0A9Q1BET4_HOLLE</name>
<gene>
    <name evidence="1" type="ORF">HOLleu_39353</name>
</gene>
<proteinExistence type="predicted"/>
<sequence length="101" mass="11565">MSSSCLAITVIVLNSIPTSEKGRNCGTFCIWHGLSDTKCATVLHLFRVSLVSVKAIQFCTPLTAKQLIFIPWHRLRLSTYLPTLSYFWLLEHFISLHHLKY</sequence>
<reference evidence="1" key="1">
    <citation type="submission" date="2021-10" db="EMBL/GenBank/DDBJ databases">
        <title>Tropical sea cucumber genome reveals ecological adaptation and Cuvierian tubules defense mechanism.</title>
        <authorList>
            <person name="Chen T."/>
        </authorList>
    </citation>
    <scope>NUCLEOTIDE SEQUENCE</scope>
    <source>
        <strain evidence="1">Nanhai2018</strain>
        <tissue evidence="1">Muscle</tissue>
    </source>
</reference>
<dbReference type="EMBL" id="JAIZAY010000021">
    <property type="protein sequence ID" value="KAJ8021992.1"/>
    <property type="molecule type" value="Genomic_DNA"/>
</dbReference>
<dbReference type="AlphaFoldDB" id="A0A9Q1BET4"/>
<evidence type="ECO:0000313" key="2">
    <source>
        <dbReference type="Proteomes" id="UP001152320"/>
    </source>
</evidence>
<protein>
    <submittedName>
        <fullName evidence="1">Uncharacterized protein</fullName>
    </submittedName>
</protein>
<comment type="caution">
    <text evidence="1">The sequence shown here is derived from an EMBL/GenBank/DDBJ whole genome shotgun (WGS) entry which is preliminary data.</text>
</comment>
<keyword evidence="2" id="KW-1185">Reference proteome</keyword>